<dbReference type="InterPro" id="IPR046335">
    <property type="entry name" value="LacI/GalR-like_sensor"/>
</dbReference>
<name>A0ABU7SZN7_9LACO</name>
<dbReference type="InterPro" id="IPR010982">
    <property type="entry name" value="Lambda_DNA-bd_dom_sf"/>
</dbReference>
<dbReference type="PROSITE" id="PS50932">
    <property type="entry name" value="HTH_LACI_2"/>
    <property type="match status" value="1"/>
</dbReference>
<evidence type="ECO:0000256" key="3">
    <source>
        <dbReference type="ARBA" id="ARBA00023125"/>
    </source>
</evidence>
<keyword evidence="4" id="KW-0804">Transcription</keyword>
<dbReference type="PANTHER" id="PTHR30146:SF148">
    <property type="entry name" value="HTH-TYPE TRANSCRIPTIONAL REPRESSOR PURR-RELATED"/>
    <property type="match status" value="1"/>
</dbReference>
<comment type="caution">
    <text evidence="6">The sequence shown here is derived from an EMBL/GenBank/DDBJ whole genome shotgun (WGS) entry which is preliminary data.</text>
</comment>
<dbReference type="Pfam" id="PF13377">
    <property type="entry name" value="Peripla_BP_3"/>
    <property type="match status" value="1"/>
</dbReference>
<protein>
    <submittedName>
        <fullName evidence="6">LacI family DNA-binding transcriptional regulator</fullName>
    </submittedName>
</protein>
<dbReference type="RefSeq" id="WP_331243765.1">
    <property type="nucleotide sequence ID" value="NZ_JAQSGJ010000020.1"/>
</dbReference>
<dbReference type="Gene3D" id="1.10.260.40">
    <property type="entry name" value="lambda repressor-like DNA-binding domains"/>
    <property type="match status" value="1"/>
</dbReference>
<keyword evidence="1" id="KW-0678">Repressor</keyword>
<keyword evidence="3 6" id="KW-0238">DNA-binding</keyword>
<feature type="domain" description="HTH lacI-type" evidence="5">
    <location>
        <begin position="4"/>
        <end position="58"/>
    </location>
</feature>
<evidence type="ECO:0000259" key="5">
    <source>
        <dbReference type="PROSITE" id="PS50932"/>
    </source>
</evidence>
<evidence type="ECO:0000256" key="2">
    <source>
        <dbReference type="ARBA" id="ARBA00023015"/>
    </source>
</evidence>
<evidence type="ECO:0000313" key="7">
    <source>
        <dbReference type="Proteomes" id="UP001330016"/>
    </source>
</evidence>
<dbReference type="InterPro" id="IPR000843">
    <property type="entry name" value="HTH_LacI"/>
</dbReference>
<dbReference type="CDD" id="cd01392">
    <property type="entry name" value="HTH_LacI"/>
    <property type="match status" value="1"/>
</dbReference>
<dbReference type="PANTHER" id="PTHR30146">
    <property type="entry name" value="LACI-RELATED TRANSCRIPTIONAL REPRESSOR"/>
    <property type="match status" value="1"/>
</dbReference>
<dbReference type="SUPFAM" id="SSF53822">
    <property type="entry name" value="Periplasmic binding protein-like I"/>
    <property type="match status" value="1"/>
</dbReference>
<dbReference type="CDD" id="cd06267">
    <property type="entry name" value="PBP1_LacI_sugar_binding-like"/>
    <property type="match status" value="1"/>
</dbReference>
<gene>
    <name evidence="6" type="ORF">PS435_08130</name>
</gene>
<evidence type="ECO:0000256" key="4">
    <source>
        <dbReference type="ARBA" id="ARBA00023163"/>
    </source>
</evidence>
<keyword evidence="2" id="KW-0805">Transcription regulation</keyword>
<dbReference type="Pfam" id="PF00356">
    <property type="entry name" value="LacI"/>
    <property type="match status" value="1"/>
</dbReference>
<dbReference type="Gene3D" id="3.40.50.2300">
    <property type="match status" value="2"/>
</dbReference>
<accession>A0ABU7SZN7</accession>
<dbReference type="EMBL" id="JAQSGK010000020">
    <property type="protein sequence ID" value="MEE6715824.1"/>
    <property type="molecule type" value="Genomic_DNA"/>
</dbReference>
<dbReference type="InterPro" id="IPR028082">
    <property type="entry name" value="Peripla_BP_I"/>
</dbReference>
<sequence>MHQTTLNDIALKAGVSAATVSYALNGHAGVSSQTRQRIQRLAEEMHYVPHLSAQILAKRTTPIICGLVDSFTGIFNNELLDAVQDEFQATGYSLLAVNRIVPELIGSDLFRGLIVFDFNVSPEARKQIDMIGTPTIYLTHPHSSQTSSVAMDNAAAITLAYNEINQSVHRRLCILTGRSSSLNNRERLATAQRLYQRDHPGADAAAITYDGQFEFSVAEQLSSTLLKEYDAFLCFNDDMALGIYKGAFDQHLIVGQDISITGFDNSLLGRTAVPGLTTIGFDIRQWARQIVQQFQNLADAPTIPPATALIAPQLIVRGSIRYGAGGGARG</sequence>
<reference evidence="6 7" key="1">
    <citation type="submission" date="2023-02" db="EMBL/GenBank/DDBJ databases">
        <title>The predominant lactic acid bacteria and yeasts involved in the spontaneous fermentation of millet during the production of the traditional porridge Hausa koko in Ghana.</title>
        <authorList>
            <person name="Atter A."/>
            <person name="Diaz M."/>
        </authorList>
    </citation>
    <scope>NUCLEOTIDE SEQUENCE [LARGE SCALE GENOMIC DNA]</scope>
    <source>
        <strain evidence="6 7">FI11640</strain>
    </source>
</reference>
<proteinExistence type="predicted"/>
<evidence type="ECO:0000256" key="1">
    <source>
        <dbReference type="ARBA" id="ARBA00022491"/>
    </source>
</evidence>
<evidence type="ECO:0000313" key="6">
    <source>
        <dbReference type="EMBL" id="MEE6715824.1"/>
    </source>
</evidence>
<dbReference type="Proteomes" id="UP001330016">
    <property type="component" value="Unassembled WGS sequence"/>
</dbReference>
<dbReference type="SMART" id="SM00354">
    <property type="entry name" value="HTH_LACI"/>
    <property type="match status" value="1"/>
</dbReference>
<dbReference type="GO" id="GO:0003677">
    <property type="term" value="F:DNA binding"/>
    <property type="evidence" value="ECO:0007669"/>
    <property type="project" value="UniProtKB-KW"/>
</dbReference>
<keyword evidence="7" id="KW-1185">Reference proteome</keyword>
<dbReference type="PROSITE" id="PS00356">
    <property type="entry name" value="HTH_LACI_1"/>
    <property type="match status" value="1"/>
</dbReference>
<organism evidence="6 7">
    <name type="scientific">Schleiferilactobacillus harbinensis</name>
    <dbReference type="NCBI Taxonomy" id="304207"/>
    <lineage>
        <taxon>Bacteria</taxon>
        <taxon>Bacillati</taxon>
        <taxon>Bacillota</taxon>
        <taxon>Bacilli</taxon>
        <taxon>Lactobacillales</taxon>
        <taxon>Lactobacillaceae</taxon>
        <taxon>Schleiferilactobacillus</taxon>
    </lineage>
</organism>
<dbReference type="SUPFAM" id="SSF47413">
    <property type="entry name" value="lambda repressor-like DNA-binding domains"/>
    <property type="match status" value="1"/>
</dbReference>